<feature type="region of interest" description="Disordered" evidence="1">
    <location>
        <begin position="1"/>
        <end position="217"/>
    </location>
</feature>
<feature type="compositionally biased region" description="Basic residues" evidence="1">
    <location>
        <begin position="424"/>
        <end position="433"/>
    </location>
</feature>
<dbReference type="Proteomes" id="UP000054097">
    <property type="component" value="Unassembled WGS sequence"/>
</dbReference>
<name>A0A0C3B2I2_SERVB</name>
<feature type="compositionally biased region" description="Basic and acidic residues" evidence="1">
    <location>
        <begin position="204"/>
        <end position="217"/>
    </location>
</feature>
<gene>
    <name evidence="2" type="ORF">M408DRAFT_10336</name>
</gene>
<feature type="compositionally biased region" description="Low complexity" evidence="1">
    <location>
        <begin position="455"/>
        <end position="464"/>
    </location>
</feature>
<reference evidence="3" key="2">
    <citation type="submission" date="2015-01" db="EMBL/GenBank/DDBJ databases">
        <title>Evolutionary Origins and Diversification of the Mycorrhizal Mutualists.</title>
        <authorList>
            <consortium name="DOE Joint Genome Institute"/>
            <consortium name="Mycorrhizal Genomics Consortium"/>
            <person name="Kohler A."/>
            <person name="Kuo A."/>
            <person name="Nagy L.G."/>
            <person name="Floudas D."/>
            <person name="Copeland A."/>
            <person name="Barry K.W."/>
            <person name="Cichocki N."/>
            <person name="Veneault-Fourrey C."/>
            <person name="LaButti K."/>
            <person name="Lindquist E.A."/>
            <person name="Lipzen A."/>
            <person name="Lundell T."/>
            <person name="Morin E."/>
            <person name="Murat C."/>
            <person name="Riley R."/>
            <person name="Ohm R."/>
            <person name="Sun H."/>
            <person name="Tunlid A."/>
            <person name="Henrissat B."/>
            <person name="Grigoriev I.V."/>
            <person name="Hibbett D.S."/>
            <person name="Martin F."/>
        </authorList>
    </citation>
    <scope>NUCLEOTIDE SEQUENCE [LARGE SCALE GENOMIC DNA]</scope>
    <source>
        <strain evidence="3">MAFF 305830</strain>
    </source>
</reference>
<feature type="compositionally biased region" description="Low complexity" evidence="1">
    <location>
        <begin position="506"/>
        <end position="536"/>
    </location>
</feature>
<feature type="compositionally biased region" description="Low complexity" evidence="1">
    <location>
        <begin position="683"/>
        <end position="704"/>
    </location>
</feature>
<feature type="compositionally biased region" description="Polar residues" evidence="1">
    <location>
        <begin position="485"/>
        <end position="496"/>
    </location>
</feature>
<sequence>MPASAHVVVGESVRPSPPSHQQLQQPHANGPSSRFIANGTPITHNRLHKHSHSTDAQDSRQRNQDMYSKPLPTAPRESARLSRSTPMTPRLITYSAQQDADRYRAHQVQKSVDKDYPPTPSSNDHNSLSSSHGHSSASQSQNHYNHGNTYSHSPSHLSHNSIGRHRSATVAGIHGGSSAAGLDTSTSSSSSAQGHGKLRRKPVRQLEDTPSEHFKWEPGSEPIVLVSPSEEAIPIMGSTGRRNRSVGIYRDAPGSATVPANAQATYSRATGASAASSTKTIGQERYVLQEQPTQPTTLPRHHHSAHASLPGGSAGSSRTVVQNFFPASTNQEKLVYKAPSSNGHGSGNASANSSTPTPKANAFNGTANAAPSNGTNTPTPAHAKHKSYNLTMSSSDVAMLATAPAGTTGFTIPLTNSSSDERPRRRKDSHRRTTSGAVNLGASSGSQHSHHHHALSNSTTSASTEDSSHESGDGGDQTGSDMWRSGTSLSQMSQGHPSMAQKHGAQVQQQLSRSQQRISPPAATGPPNTAATQGPGSAYRRSRGISDAPAPQSHYSHTGPHVVKLHSSNSRSSKDEKRPGTATSESRSGRDDYDDDDSRDQRGRGRTKEKDTSFMGRVRSRSNSLTKAITKVTIEYPKYLVNKMSGKRESKRLGAGGSSGVLAYSEHGHGNASGEAFDGYAYPPSTSTSTTTASTSAHSPISAALPHHNHSRSNIIHPSQNPFNAQPTPAVSSKKREHKRSLSAQPALGHGLSPAPSSYAPQPRLKKPLTHKELEKRNQYRTSPMTAAKINVLESWEGVGDLGPRQSGAFHPQIQLTQQQQKYAEGGVAFPRFDKERERGEYVPVPYSTERSAPRRR</sequence>
<feature type="compositionally biased region" description="Polar residues" evidence="1">
    <location>
        <begin position="355"/>
        <end position="379"/>
    </location>
</feature>
<organism evidence="2 3">
    <name type="scientific">Serendipita vermifera MAFF 305830</name>
    <dbReference type="NCBI Taxonomy" id="933852"/>
    <lineage>
        <taxon>Eukaryota</taxon>
        <taxon>Fungi</taxon>
        <taxon>Dikarya</taxon>
        <taxon>Basidiomycota</taxon>
        <taxon>Agaricomycotina</taxon>
        <taxon>Agaricomycetes</taxon>
        <taxon>Sebacinales</taxon>
        <taxon>Serendipitaceae</taxon>
        <taxon>Serendipita</taxon>
    </lineage>
</organism>
<feature type="compositionally biased region" description="Low complexity" evidence="1">
    <location>
        <begin position="121"/>
        <end position="143"/>
    </location>
</feature>
<feature type="region of interest" description="Disordered" evidence="1">
    <location>
        <begin position="816"/>
        <end position="857"/>
    </location>
</feature>
<feature type="compositionally biased region" description="Low complexity" evidence="1">
    <location>
        <begin position="176"/>
        <end position="192"/>
    </location>
</feature>
<feature type="region of interest" description="Disordered" evidence="1">
    <location>
        <begin position="337"/>
        <end position="384"/>
    </location>
</feature>
<dbReference type="AlphaFoldDB" id="A0A0C3B2I2"/>
<feature type="compositionally biased region" description="Basic and acidic residues" evidence="1">
    <location>
        <begin position="52"/>
        <end position="63"/>
    </location>
</feature>
<dbReference type="OrthoDB" id="3170693at2759"/>
<feature type="compositionally biased region" description="Polar residues" evidence="1">
    <location>
        <begin position="408"/>
        <end position="418"/>
    </location>
</feature>
<protein>
    <submittedName>
        <fullName evidence="2">Uncharacterized protein</fullName>
    </submittedName>
</protein>
<evidence type="ECO:0000313" key="3">
    <source>
        <dbReference type="Proteomes" id="UP000054097"/>
    </source>
</evidence>
<evidence type="ECO:0000256" key="1">
    <source>
        <dbReference type="SAM" id="MobiDB-lite"/>
    </source>
</evidence>
<feature type="compositionally biased region" description="Polar residues" evidence="1">
    <location>
        <begin position="712"/>
        <end position="731"/>
    </location>
</feature>
<accession>A0A0C3B2I2</accession>
<proteinExistence type="predicted"/>
<keyword evidence="3" id="KW-1185">Reference proteome</keyword>
<feature type="compositionally biased region" description="Basic and acidic residues" evidence="1">
    <location>
        <begin position="599"/>
        <end position="612"/>
    </location>
</feature>
<evidence type="ECO:0000313" key="2">
    <source>
        <dbReference type="EMBL" id="KIM25721.1"/>
    </source>
</evidence>
<feature type="region of interest" description="Disordered" evidence="1">
    <location>
        <begin position="292"/>
        <end position="318"/>
    </location>
</feature>
<dbReference type="EMBL" id="KN824312">
    <property type="protein sequence ID" value="KIM25721.1"/>
    <property type="molecule type" value="Genomic_DNA"/>
</dbReference>
<dbReference type="HOGENOM" id="CLU_333499_0_0_1"/>
<feature type="region of interest" description="Disordered" evidence="1">
    <location>
        <begin position="645"/>
        <end position="781"/>
    </location>
</feature>
<reference evidence="2 3" key="1">
    <citation type="submission" date="2014-04" db="EMBL/GenBank/DDBJ databases">
        <authorList>
            <consortium name="DOE Joint Genome Institute"/>
            <person name="Kuo A."/>
            <person name="Zuccaro A."/>
            <person name="Kohler A."/>
            <person name="Nagy L.G."/>
            <person name="Floudas D."/>
            <person name="Copeland A."/>
            <person name="Barry K.W."/>
            <person name="Cichocki N."/>
            <person name="Veneault-Fourrey C."/>
            <person name="LaButti K."/>
            <person name="Lindquist E.A."/>
            <person name="Lipzen A."/>
            <person name="Lundell T."/>
            <person name="Morin E."/>
            <person name="Murat C."/>
            <person name="Sun H."/>
            <person name="Tunlid A."/>
            <person name="Henrissat B."/>
            <person name="Grigoriev I.V."/>
            <person name="Hibbett D.S."/>
            <person name="Martin F."/>
            <person name="Nordberg H.P."/>
            <person name="Cantor M.N."/>
            <person name="Hua S.X."/>
        </authorList>
    </citation>
    <scope>NUCLEOTIDE SEQUENCE [LARGE SCALE GENOMIC DNA]</scope>
    <source>
        <strain evidence="2 3">MAFF 305830</strain>
    </source>
</reference>
<feature type="compositionally biased region" description="Polar residues" evidence="1">
    <location>
        <begin position="144"/>
        <end position="161"/>
    </location>
</feature>
<feature type="region of interest" description="Disordered" evidence="1">
    <location>
        <begin position="407"/>
        <end position="624"/>
    </location>
</feature>
<feature type="compositionally biased region" description="Basic and acidic residues" evidence="1">
    <location>
        <begin position="832"/>
        <end position="841"/>
    </location>
</feature>
<feature type="compositionally biased region" description="Low complexity" evidence="1">
    <location>
        <begin position="338"/>
        <end position="354"/>
    </location>
</feature>